<dbReference type="EMBL" id="UOGI01000029">
    <property type="protein sequence ID" value="VAX28675.1"/>
    <property type="molecule type" value="Genomic_DNA"/>
</dbReference>
<dbReference type="GO" id="GO:0032259">
    <property type="term" value="P:methylation"/>
    <property type="evidence" value="ECO:0007669"/>
    <property type="project" value="UniProtKB-KW"/>
</dbReference>
<dbReference type="AlphaFoldDB" id="A0A3B1DA72"/>
<gene>
    <name evidence="1" type="ORF">MNBD_NITROSPIRAE03-1625</name>
</gene>
<reference evidence="1" key="1">
    <citation type="submission" date="2018-06" db="EMBL/GenBank/DDBJ databases">
        <authorList>
            <person name="Zhirakovskaya E."/>
        </authorList>
    </citation>
    <scope>NUCLEOTIDE SEQUENCE</scope>
</reference>
<protein>
    <submittedName>
        <fullName evidence="1">Type III restriction-modification system methylation subunit</fullName>
        <ecNumber evidence="1">2.1.1.72</ecNumber>
    </submittedName>
</protein>
<sequence length="295" mass="34317">ERLGRRWIMADLGRFAIHTTRKRMIGLQRKLHEEGKPYRAFDVYNLGRYERQWWQKERLRGADEEHRKVVLGFYRAEVLQNSSSPLIHGRKGSALCHVDSIDGFFTRDELRAVAEAAKEAGARELHCLAWEFEMDLRLVCLEIEHAHDIRIKLVPIPREIMEKNRTSPPPFLEVAVLEAEPVYKTANGTKVVDIKLTKFVPSLAEIPSKELASLKERAIKSGFDFIDFWAVDFDYQDGQPFEHHWQTYRTRKDRSLPTVSDSEFDKYPKEGKYTACVKVVDIFGCDTSITVEIKY</sequence>
<accession>A0A3B1DA72</accession>
<keyword evidence="1" id="KW-0489">Methyltransferase</keyword>
<organism evidence="1">
    <name type="scientific">hydrothermal vent metagenome</name>
    <dbReference type="NCBI Taxonomy" id="652676"/>
    <lineage>
        <taxon>unclassified sequences</taxon>
        <taxon>metagenomes</taxon>
        <taxon>ecological metagenomes</taxon>
    </lineage>
</organism>
<dbReference type="GO" id="GO:0009007">
    <property type="term" value="F:site-specific DNA-methyltransferase (adenine-specific) activity"/>
    <property type="evidence" value="ECO:0007669"/>
    <property type="project" value="UniProtKB-EC"/>
</dbReference>
<proteinExistence type="predicted"/>
<keyword evidence="1" id="KW-0808">Transferase</keyword>
<name>A0A3B1DA72_9ZZZZ</name>
<evidence type="ECO:0000313" key="1">
    <source>
        <dbReference type="EMBL" id="VAX28675.1"/>
    </source>
</evidence>
<dbReference type="EC" id="2.1.1.72" evidence="1"/>
<feature type="non-terminal residue" evidence="1">
    <location>
        <position position="1"/>
    </location>
</feature>